<feature type="transmembrane region" description="Helical" evidence="1">
    <location>
        <begin position="136"/>
        <end position="156"/>
    </location>
</feature>
<feature type="domain" description="DUF1468" evidence="2">
    <location>
        <begin position="8"/>
        <end position="159"/>
    </location>
</feature>
<dbReference type="Pfam" id="PF07331">
    <property type="entry name" value="TctB"/>
    <property type="match status" value="1"/>
</dbReference>
<evidence type="ECO:0000313" key="3">
    <source>
        <dbReference type="EMBL" id="SDP79899.1"/>
    </source>
</evidence>
<accession>A0A1H0VMS6</accession>
<gene>
    <name evidence="3" type="ORF">SAMN05660330_04159</name>
</gene>
<reference evidence="3 4" key="1">
    <citation type="submission" date="2016-10" db="EMBL/GenBank/DDBJ databases">
        <authorList>
            <person name="de Groot N.N."/>
        </authorList>
    </citation>
    <scope>NUCLEOTIDE SEQUENCE [LARGE SCALE GENOMIC DNA]</scope>
    <source>
        <strain evidence="3 4">DSM 12130</strain>
    </source>
</reference>
<evidence type="ECO:0000313" key="4">
    <source>
        <dbReference type="Proteomes" id="UP000199073"/>
    </source>
</evidence>
<keyword evidence="1" id="KW-0812">Transmembrane</keyword>
<dbReference type="AlphaFoldDB" id="A0A1H0VMS6"/>
<dbReference type="InterPro" id="IPR009936">
    <property type="entry name" value="DUF1468"/>
</dbReference>
<feature type="transmembrane region" description="Helical" evidence="1">
    <location>
        <begin position="87"/>
        <end position="106"/>
    </location>
</feature>
<keyword evidence="1" id="KW-1133">Transmembrane helix</keyword>
<evidence type="ECO:0000259" key="2">
    <source>
        <dbReference type="Pfam" id="PF07331"/>
    </source>
</evidence>
<name>A0A1H0VMS6_9BACT</name>
<dbReference type="Proteomes" id="UP000199073">
    <property type="component" value="Unassembled WGS sequence"/>
</dbReference>
<dbReference type="EMBL" id="FNJI01000056">
    <property type="protein sequence ID" value="SDP79899.1"/>
    <property type="molecule type" value="Genomic_DNA"/>
</dbReference>
<keyword evidence="4" id="KW-1185">Reference proteome</keyword>
<feature type="transmembrane region" description="Helical" evidence="1">
    <location>
        <begin position="47"/>
        <end position="66"/>
    </location>
</feature>
<proteinExistence type="predicted"/>
<organism evidence="3 4">
    <name type="scientific">Desulforhopalus singaporensis</name>
    <dbReference type="NCBI Taxonomy" id="91360"/>
    <lineage>
        <taxon>Bacteria</taxon>
        <taxon>Pseudomonadati</taxon>
        <taxon>Thermodesulfobacteriota</taxon>
        <taxon>Desulfobulbia</taxon>
        <taxon>Desulfobulbales</taxon>
        <taxon>Desulfocapsaceae</taxon>
        <taxon>Desulforhopalus</taxon>
    </lineage>
</organism>
<protein>
    <submittedName>
        <fullName evidence="3">Tripartite tricarboxylate transporter TctB family protein</fullName>
    </submittedName>
</protein>
<keyword evidence="1" id="KW-0472">Membrane</keyword>
<dbReference type="STRING" id="91360.SAMN05660330_04159"/>
<dbReference type="RefSeq" id="WP_176761361.1">
    <property type="nucleotide sequence ID" value="NZ_FNJI01000056.1"/>
</dbReference>
<sequence length="165" mass="18569">MRKGEYIIATILGLLGLFIFIHADQIPTMVAVEKSSVVNSRFFPKLMSVLLVIFSIILFVQNSLLHKKTKIMPQSNNEGKNSENKSYTSWMRMSAAVGMCILFLIFYESGGFLVTSILFMFSFLLIVGVRNWISLILISILPPVIVYFIFKVLLSVPLPEGVLSL</sequence>
<evidence type="ECO:0000256" key="1">
    <source>
        <dbReference type="SAM" id="Phobius"/>
    </source>
</evidence>
<feature type="transmembrane region" description="Helical" evidence="1">
    <location>
        <begin position="112"/>
        <end position="129"/>
    </location>
</feature>